<dbReference type="Proteomes" id="UP000602647">
    <property type="component" value="Unassembled WGS sequence"/>
</dbReference>
<protein>
    <submittedName>
        <fullName evidence="1">Uncharacterized protein</fullName>
    </submittedName>
</protein>
<gene>
    <name evidence="1" type="ORF">H9L42_16150</name>
</gene>
<name>A0A923SXH2_9FIRM</name>
<keyword evidence="2" id="KW-1185">Reference proteome</keyword>
<comment type="caution">
    <text evidence="1">The sequence shown here is derived from an EMBL/GenBank/DDBJ whole genome shotgun (WGS) entry which is preliminary data.</text>
</comment>
<proteinExistence type="predicted"/>
<evidence type="ECO:0000313" key="1">
    <source>
        <dbReference type="EMBL" id="MBC6681343.1"/>
    </source>
</evidence>
<evidence type="ECO:0000313" key="2">
    <source>
        <dbReference type="Proteomes" id="UP000602647"/>
    </source>
</evidence>
<dbReference type="AlphaFoldDB" id="A0A923SXH2"/>
<reference evidence="1" key="1">
    <citation type="submission" date="2020-08" db="EMBL/GenBank/DDBJ databases">
        <title>Genome public.</title>
        <authorList>
            <person name="Liu C."/>
            <person name="Sun Q."/>
        </authorList>
    </citation>
    <scope>NUCLEOTIDE SEQUENCE</scope>
    <source>
        <strain evidence="1">BX12</strain>
    </source>
</reference>
<dbReference type="RefSeq" id="WP_187304439.1">
    <property type="nucleotide sequence ID" value="NZ_JACRYT010000034.1"/>
</dbReference>
<sequence>MLLKKVLSIDRQTGELLAERYTGEADMSEERFWKPFVELYKEDMEKLAERIAKGGTQ</sequence>
<dbReference type="EMBL" id="JACRYT010000034">
    <property type="protein sequence ID" value="MBC6681343.1"/>
    <property type="molecule type" value="Genomic_DNA"/>
</dbReference>
<accession>A0A923SXH2</accession>
<organism evidence="1 2">
    <name type="scientific">Zhenpiania hominis</name>
    <dbReference type="NCBI Taxonomy" id="2763644"/>
    <lineage>
        <taxon>Bacteria</taxon>
        <taxon>Bacillati</taxon>
        <taxon>Bacillota</taxon>
        <taxon>Clostridia</taxon>
        <taxon>Peptostreptococcales</taxon>
        <taxon>Anaerovoracaceae</taxon>
        <taxon>Zhenpiania</taxon>
    </lineage>
</organism>